<keyword evidence="2" id="KW-0732">Signal</keyword>
<organism evidence="4 5">
    <name type="scientific">Phakopsora pachyrhizi</name>
    <name type="common">Asian soybean rust disease fungus</name>
    <dbReference type="NCBI Taxonomy" id="170000"/>
    <lineage>
        <taxon>Eukaryota</taxon>
        <taxon>Fungi</taxon>
        <taxon>Dikarya</taxon>
        <taxon>Basidiomycota</taxon>
        <taxon>Pucciniomycotina</taxon>
        <taxon>Pucciniomycetes</taxon>
        <taxon>Pucciniales</taxon>
        <taxon>Phakopsoraceae</taxon>
        <taxon>Phakopsora</taxon>
    </lineage>
</organism>
<feature type="transmembrane region" description="Helical" evidence="1">
    <location>
        <begin position="180"/>
        <end position="203"/>
    </location>
</feature>
<feature type="domain" description="DUF7872" evidence="3">
    <location>
        <begin position="212"/>
        <end position="432"/>
    </location>
</feature>
<keyword evidence="5" id="KW-1185">Reference proteome</keyword>
<protein>
    <recommendedName>
        <fullName evidence="3">DUF7872 domain-containing protein</fullName>
    </recommendedName>
</protein>
<keyword evidence="1" id="KW-1133">Transmembrane helix</keyword>
<evidence type="ECO:0000259" key="3">
    <source>
        <dbReference type="Pfam" id="PF25278"/>
    </source>
</evidence>
<comment type="caution">
    <text evidence="4">The sequence shown here is derived from an EMBL/GenBank/DDBJ whole genome shotgun (WGS) entry which is preliminary data.</text>
</comment>
<evidence type="ECO:0000313" key="4">
    <source>
        <dbReference type="EMBL" id="CAH7677639.1"/>
    </source>
</evidence>
<dbReference type="AlphaFoldDB" id="A0AAV0B286"/>
<dbReference type="EMBL" id="CALTRL010003129">
    <property type="protein sequence ID" value="CAH7677639.1"/>
    <property type="molecule type" value="Genomic_DNA"/>
</dbReference>
<evidence type="ECO:0000256" key="2">
    <source>
        <dbReference type="SAM" id="SignalP"/>
    </source>
</evidence>
<name>A0AAV0B286_PHAPC</name>
<dbReference type="InterPro" id="IPR057194">
    <property type="entry name" value="DUF7872"/>
</dbReference>
<feature type="transmembrane region" description="Helical" evidence="1">
    <location>
        <begin position="152"/>
        <end position="174"/>
    </location>
</feature>
<reference evidence="4" key="1">
    <citation type="submission" date="2022-06" db="EMBL/GenBank/DDBJ databases">
        <authorList>
            <consortium name="SYNGENTA / RWTH Aachen University"/>
        </authorList>
    </citation>
    <scope>NUCLEOTIDE SEQUENCE</scope>
</reference>
<accession>A0AAV0B286</accession>
<evidence type="ECO:0000256" key="1">
    <source>
        <dbReference type="SAM" id="Phobius"/>
    </source>
</evidence>
<sequence>MNGILSSLGLCCLLVMNVSASLNLAAIKNNQHSTQTVFTPCSLPSKLSSKLWDELKIDDFIKNYPNGKNLTVKDFARENKADNFLCGIGEKCNAGELCYPVQGLAWYVLFATQEYNLFMNSVYKAVGTTMDLVRGKTKPPPSQKLKGQFLKALTIISVIGLTLTMAIMIVFPALPAGSAWVTVATFSGWATVYSEIGIAGLMFDSLIAKETRRNLAFESWSEFAYYFSECESNMHETISSALKNTLNSGISQTGPGSLATVLSHGSFVEPRMRKSLPELEAKIKDITRIRALIVLLRSMNAFVTRGSEPCTGPGINGARDENNHLSFCGPENVMMNIVFAEGDKVKDDLYNARSLSIKYSITTEYLTMVSWDCQRKHGMSFDPYQNNSIPTSTSAECLANLPVCDCTVDDIMTEIKRSNIVKACRDVGKLPI</sequence>
<dbReference type="Pfam" id="PF25278">
    <property type="entry name" value="DUF7872"/>
    <property type="match status" value="1"/>
</dbReference>
<keyword evidence="1" id="KW-0472">Membrane</keyword>
<dbReference type="PANTHER" id="PTHR33339:SF1">
    <property type="entry name" value="LYSM DOMAIN-CONTAINING PROTEIN"/>
    <property type="match status" value="1"/>
</dbReference>
<dbReference type="Proteomes" id="UP001153365">
    <property type="component" value="Unassembled WGS sequence"/>
</dbReference>
<feature type="signal peptide" evidence="2">
    <location>
        <begin position="1"/>
        <end position="20"/>
    </location>
</feature>
<gene>
    <name evidence="4" type="ORF">PPACK8108_LOCUS12813</name>
</gene>
<keyword evidence="1" id="KW-0812">Transmembrane</keyword>
<proteinExistence type="predicted"/>
<evidence type="ECO:0000313" key="5">
    <source>
        <dbReference type="Proteomes" id="UP001153365"/>
    </source>
</evidence>
<dbReference type="PANTHER" id="PTHR33339">
    <property type="entry name" value="LYSM DOMAIN-CONTAINING PROTEIN"/>
    <property type="match status" value="1"/>
</dbReference>
<feature type="chain" id="PRO_5043751276" description="DUF7872 domain-containing protein" evidence="2">
    <location>
        <begin position="21"/>
        <end position="432"/>
    </location>
</feature>